<dbReference type="InterPro" id="IPR011704">
    <property type="entry name" value="ATPase_dyneun-rel_AAA"/>
</dbReference>
<dbReference type="AlphaFoldDB" id="A0A850QTD1"/>
<dbReference type="GO" id="GO:0005524">
    <property type="term" value="F:ATP binding"/>
    <property type="evidence" value="ECO:0007669"/>
    <property type="project" value="UniProtKB-KW"/>
</dbReference>
<dbReference type="EMBL" id="JABXOR010001070">
    <property type="protein sequence ID" value="NVP01906.1"/>
    <property type="molecule type" value="Genomic_DNA"/>
</dbReference>
<dbReference type="Pfam" id="PF07728">
    <property type="entry name" value="AAA_5"/>
    <property type="match status" value="1"/>
</dbReference>
<dbReference type="InterPro" id="IPR027417">
    <property type="entry name" value="P-loop_NTPase"/>
</dbReference>
<proteinExistence type="inferred from homology"/>
<name>A0A850QTD1_PHODD</name>
<comment type="similarity">
    <text evidence="1">Belongs to the CbbQ/NirQ/NorQ/GpvN family.</text>
</comment>
<dbReference type="InterPro" id="IPR050764">
    <property type="entry name" value="CbbQ/NirQ/NorQ/GpvN"/>
</dbReference>
<feature type="domain" description="AAA+ ATPase" evidence="4">
    <location>
        <begin position="49"/>
        <end position="199"/>
    </location>
</feature>
<gene>
    <name evidence="5" type="ORF">HWA77_16955</name>
</gene>
<keyword evidence="3" id="KW-0067">ATP-binding</keyword>
<organism evidence="5 6">
    <name type="scientific">Photobacterium damselae subsp. damselae</name>
    <name type="common">Listonella damsela</name>
    <dbReference type="NCBI Taxonomy" id="85581"/>
    <lineage>
        <taxon>Bacteria</taxon>
        <taxon>Pseudomonadati</taxon>
        <taxon>Pseudomonadota</taxon>
        <taxon>Gammaproteobacteria</taxon>
        <taxon>Vibrionales</taxon>
        <taxon>Vibrionaceae</taxon>
        <taxon>Photobacterium</taxon>
    </lineage>
</organism>
<accession>A0A850QTD1</accession>
<dbReference type="SMART" id="SM00382">
    <property type="entry name" value="AAA"/>
    <property type="match status" value="1"/>
</dbReference>
<protein>
    <submittedName>
        <fullName evidence="5">AAA family ATPase</fullName>
    </submittedName>
</protein>
<reference evidence="5 6" key="1">
    <citation type="submission" date="2020-06" db="EMBL/GenBank/DDBJ databases">
        <title>Photobacterium damselae subsp. damselae comparative genomics.</title>
        <authorList>
            <person name="Osorio C.R."/>
        </authorList>
    </citation>
    <scope>NUCLEOTIDE SEQUENCE [LARGE SCALE GENOMIC DNA]</scope>
    <source>
        <strain evidence="5 6">TW250/03</strain>
    </source>
</reference>
<sequence length="321" mass="35299">MEKAFGFGANMTFEGYAPSAHPAIPSLNPNYVFRRDNLRDVLSFLDQNYGDGLWLNGATGCGKTSVVEQIASRLNIPCYSHTCGEGDRFETFVGRWDLVNGQTMWIDGILVKAMKEGAILLLNEMDALLPSEFVQFNSVTEGAPLVIDQLGGFIVRPHNKFRLIATGNSNGGSDSTGLYIGVNAQNLASMDRFVVINCHYPEAKVELEILNKVAPSLPEDIKSCMIRVANSVRSLFSGTVIEDQSVASSVDSDIELSVTFSTRTLIRWAIQTVRVHNPENPAPIKYALQRSLLNRCRDASEVEAIETIAEAIFGEVYDPNK</sequence>
<dbReference type="PANTHER" id="PTHR42759:SF1">
    <property type="entry name" value="MAGNESIUM-CHELATASE SUBUNIT CHLD"/>
    <property type="match status" value="1"/>
</dbReference>
<evidence type="ECO:0000256" key="2">
    <source>
        <dbReference type="ARBA" id="ARBA00022741"/>
    </source>
</evidence>
<dbReference type="PANTHER" id="PTHR42759">
    <property type="entry name" value="MOXR FAMILY PROTEIN"/>
    <property type="match status" value="1"/>
</dbReference>
<dbReference type="SUPFAM" id="SSF52540">
    <property type="entry name" value="P-loop containing nucleoside triphosphate hydrolases"/>
    <property type="match status" value="1"/>
</dbReference>
<evidence type="ECO:0000256" key="1">
    <source>
        <dbReference type="ARBA" id="ARBA00009417"/>
    </source>
</evidence>
<evidence type="ECO:0000313" key="6">
    <source>
        <dbReference type="Proteomes" id="UP000533429"/>
    </source>
</evidence>
<dbReference type="Pfam" id="PF08406">
    <property type="entry name" value="CbbQ_C"/>
    <property type="match status" value="1"/>
</dbReference>
<dbReference type="Proteomes" id="UP000533429">
    <property type="component" value="Unassembled WGS sequence"/>
</dbReference>
<evidence type="ECO:0000256" key="3">
    <source>
        <dbReference type="ARBA" id="ARBA00022840"/>
    </source>
</evidence>
<dbReference type="Gene3D" id="3.40.50.300">
    <property type="entry name" value="P-loop containing nucleotide triphosphate hydrolases"/>
    <property type="match status" value="1"/>
</dbReference>
<evidence type="ECO:0000259" key="4">
    <source>
        <dbReference type="SMART" id="SM00382"/>
    </source>
</evidence>
<evidence type="ECO:0000313" key="5">
    <source>
        <dbReference type="EMBL" id="NVP01906.1"/>
    </source>
</evidence>
<dbReference type="GO" id="GO:0016887">
    <property type="term" value="F:ATP hydrolysis activity"/>
    <property type="evidence" value="ECO:0007669"/>
    <property type="project" value="InterPro"/>
</dbReference>
<dbReference type="InterPro" id="IPR013615">
    <property type="entry name" value="CbbQ_C"/>
</dbReference>
<comment type="caution">
    <text evidence="5">The sequence shown here is derived from an EMBL/GenBank/DDBJ whole genome shotgun (WGS) entry which is preliminary data.</text>
</comment>
<dbReference type="InterPro" id="IPR003593">
    <property type="entry name" value="AAA+_ATPase"/>
</dbReference>
<keyword evidence="2" id="KW-0547">Nucleotide-binding</keyword>